<dbReference type="InterPro" id="IPR001584">
    <property type="entry name" value="Integrase_cat-core"/>
</dbReference>
<gene>
    <name evidence="3" type="ORF">CCASEI_11465</name>
</gene>
<sequence>MPHINFPARLFTRGHRHDDDGVMVDKDVSMNTRIEITKKYATAYAKAGRQQKSAILDAVTDITGWNRDHARQQLMRRTRQPKGRANATVAVIDRRKTKARKYSYDAIKILQYVWSVAGGICGKYLAQAMVDLLNSLEAHNHLVPGQGRYSTNVRDELVSMSPATIDRYLAPARARDTLRGKSATKPGTLLRNSIQVRKAGDEVEAEPGFFEVDTVAHCGPTLKGEFIRSVNYTDMHTGWVYTRAVKNNAAVHIVAACTHFVEAVPYLVTGLDFDNGSEFINHDLIDWAAQRKIFFTRGRPYTKNDQATIESKNNHLVRRYGFYYRYDTTTELGLMTTLWALVNDRLNYFTPTKKPTGYSTDSVGRRKRVYDTPRTPFVRLLDSGILNRKQVAELRAYKAGLDPVHIAAEIDRIQQRLIKLAAGKTARMKREIEAKQALPDSSGIRVRPSRVG</sequence>
<evidence type="ECO:0000256" key="1">
    <source>
        <dbReference type="SAM" id="MobiDB-lite"/>
    </source>
</evidence>
<organism evidence="3 4">
    <name type="scientific">Corynebacterium casei LMG S-19264</name>
    <dbReference type="NCBI Taxonomy" id="1285583"/>
    <lineage>
        <taxon>Bacteria</taxon>
        <taxon>Bacillati</taxon>
        <taxon>Actinomycetota</taxon>
        <taxon>Actinomycetes</taxon>
        <taxon>Mycobacteriales</taxon>
        <taxon>Corynebacteriaceae</taxon>
        <taxon>Corynebacterium</taxon>
    </lineage>
</organism>
<reference evidence="4" key="1">
    <citation type="submission" date="2013-02" db="EMBL/GenBank/DDBJ databases">
        <title>The complete genome sequence of Corynebacterium casei LMG S-19264 (=DSM 44701).</title>
        <authorList>
            <person name="Ruckert C."/>
            <person name="Albersmeier A."/>
            <person name="Kalinowski J."/>
        </authorList>
    </citation>
    <scope>NUCLEOTIDE SEQUENCE [LARGE SCALE GENOMIC DNA]</scope>
    <source>
        <strain evidence="4">LMG S-19264</strain>
    </source>
</reference>
<dbReference type="Gene3D" id="3.30.420.10">
    <property type="entry name" value="Ribonuclease H-like superfamily/Ribonuclease H"/>
    <property type="match status" value="1"/>
</dbReference>
<dbReference type="EMBL" id="CP004350">
    <property type="protein sequence ID" value="AHI20847.1"/>
    <property type="molecule type" value="Genomic_DNA"/>
</dbReference>
<protein>
    <submittedName>
        <fullName evidence="3">Integrase catalytic subunit</fullName>
    </submittedName>
</protein>
<evidence type="ECO:0000313" key="3">
    <source>
        <dbReference type="EMBL" id="AHI20847.1"/>
    </source>
</evidence>
<name>A0ABN4CIB9_9CORY</name>
<dbReference type="PROSITE" id="PS50994">
    <property type="entry name" value="INTEGRASE"/>
    <property type="match status" value="1"/>
</dbReference>
<accession>A0ABN4CIB9</accession>
<dbReference type="Pfam" id="PF00665">
    <property type="entry name" value="rve"/>
    <property type="match status" value="1"/>
</dbReference>
<feature type="region of interest" description="Disordered" evidence="1">
    <location>
        <begin position="433"/>
        <end position="452"/>
    </location>
</feature>
<dbReference type="Proteomes" id="UP000019226">
    <property type="component" value="Chromosome"/>
</dbReference>
<evidence type="ECO:0000313" key="4">
    <source>
        <dbReference type="Proteomes" id="UP000019226"/>
    </source>
</evidence>
<dbReference type="SUPFAM" id="SSF53098">
    <property type="entry name" value="Ribonuclease H-like"/>
    <property type="match status" value="1"/>
</dbReference>
<evidence type="ECO:0000259" key="2">
    <source>
        <dbReference type="PROSITE" id="PS50994"/>
    </source>
</evidence>
<proteinExistence type="predicted"/>
<feature type="domain" description="Integrase catalytic" evidence="2">
    <location>
        <begin position="203"/>
        <end position="368"/>
    </location>
</feature>
<keyword evidence="4" id="KW-1185">Reference proteome</keyword>
<dbReference type="InterPro" id="IPR012337">
    <property type="entry name" value="RNaseH-like_sf"/>
</dbReference>
<dbReference type="InterPro" id="IPR036397">
    <property type="entry name" value="RNaseH_sf"/>
</dbReference>